<name>A0A656HAU0_THINJ</name>
<dbReference type="EMBL" id="JH651384">
    <property type="protein sequence ID" value="EIJ34711.1"/>
    <property type="molecule type" value="Genomic_DNA"/>
</dbReference>
<accession>A0A656HAU0</accession>
<feature type="chain" id="PRO_5040604353" description="DUF4157 domain-containing protein" evidence="1">
    <location>
        <begin position="18"/>
        <end position="120"/>
    </location>
</feature>
<feature type="signal peptide" evidence="1">
    <location>
        <begin position="1"/>
        <end position="17"/>
    </location>
</feature>
<evidence type="ECO:0008006" key="5">
    <source>
        <dbReference type="Google" id="ProtNLM"/>
    </source>
</evidence>
<reference evidence="4" key="1">
    <citation type="journal article" date="2011" name="Stand. Genomic Sci.">
        <title>Genome sequence of the filamentous, gliding Thiothrix nivea neotype strain (JP2(T)).</title>
        <authorList>
            <person name="Lapidus A."/>
            <person name="Nolan M."/>
            <person name="Lucas S."/>
            <person name="Glavina Del Rio T."/>
            <person name="Tice H."/>
            <person name="Cheng J.F."/>
            <person name="Tapia R."/>
            <person name="Han C."/>
            <person name="Goodwin L."/>
            <person name="Pitluck S."/>
            <person name="Liolios K."/>
            <person name="Pagani I."/>
            <person name="Ivanova N."/>
            <person name="Huntemann M."/>
            <person name="Mavromatis K."/>
            <person name="Mikhailova N."/>
            <person name="Pati A."/>
            <person name="Chen A."/>
            <person name="Palaniappan K."/>
            <person name="Land M."/>
            <person name="Brambilla E.M."/>
            <person name="Rohde M."/>
            <person name="Abt B."/>
            <person name="Verbarg S."/>
            <person name="Goker M."/>
            <person name="Bristow J."/>
            <person name="Eisen J.A."/>
            <person name="Markowitz V."/>
            <person name="Hugenholtz P."/>
            <person name="Kyrpides N.C."/>
            <person name="Klenk H.P."/>
            <person name="Woyke T."/>
        </authorList>
    </citation>
    <scope>NUCLEOTIDE SEQUENCE [LARGE SCALE GENOMIC DNA]</scope>
    <source>
        <strain evidence="4">ATCC 35100 / DSM 5205 / JP2</strain>
    </source>
</reference>
<proteinExistence type="predicted"/>
<evidence type="ECO:0000313" key="4">
    <source>
        <dbReference type="Proteomes" id="UP000005317"/>
    </source>
</evidence>
<reference evidence="2" key="2">
    <citation type="submission" date="2012-02" db="EMBL/GenBank/DDBJ databases">
        <title>Improved High-Quality Draft genome of Thiothrix nivea DSM 5205.</title>
        <authorList>
            <consortium name="US DOE Joint Genome Institute (JGI-PGF)"/>
            <person name="Lucas S."/>
            <person name="Copeland A."/>
            <person name="Lapidus A."/>
            <person name="Bruce D."/>
            <person name="Goodwin L."/>
            <person name="Pitluck S."/>
            <person name="Peters L."/>
            <person name="Mikhailova N."/>
            <person name="Daligault H."/>
            <person name="Kyrpides N."/>
            <person name="Mavromatis K."/>
            <person name="Detter J.C."/>
            <person name="Han C."/>
            <person name="Land M."/>
            <person name="Hauser L."/>
            <person name="Markowitz V."/>
            <person name="Cheng J.-F."/>
            <person name="Hugenholtz P."/>
            <person name="Woyke T."/>
            <person name="Wu D."/>
            <person name="Verbarg S."/>
            <person name="Fruehling A."/>
            <person name="Brambilla E."/>
            <person name="Klenk H.-P."/>
            <person name="Eisen J.A."/>
        </authorList>
    </citation>
    <scope>NUCLEOTIDE SEQUENCE</scope>
    <source>
        <strain evidence="2">DSM 5205</strain>
    </source>
</reference>
<protein>
    <recommendedName>
        <fullName evidence="5">DUF4157 domain-containing protein</fullName>
    </recommendedName>
</protein>
<evidence type="ECO:0000313" key="2">
    <source>
        <dbReference type="EMBL" id="EIJ33363.1"/>
    </source>
</evidence>
<keyword evidence="1" id="KW-0732">Signal</keyword>
<dbReference type="EMBL" id="JH651384">
    <property type="protein sequence ID" value="EIJ33363.1"/>
    <property type="molecule type" value="Genomic_DNA"/>
</dbReference>
<gene>
    <name evidence="2" type="ORF">Thini_0726</name>
    <name evidence="3" type="ORF">Thini_2144</name>
</gene>
<dbReference type="AlphaFoldDB" id="A0A656HAU0"/>
<organism evidence="2 4">
    <name type="scientific">Thiothrix nivea (strain ATCC 35100 / DSM 5205 / JP2)</name>
    <dbReference type="NCBI Taxonomy" id="870187"/>
    <lineage>
        <taxon>Bacteria</taxon>
        <taxon>Pseudomonadati</taxon>
        <taxon>Pseudomonadota</taxon>
        <taxon>Gammaproteobacteria</taxon>
        <taxon>Thiotrichales</taxon>
        <taxon>Thiotrichaceae</taxon>
        <taxon>Thiothrix</taxon>
    </lineage>
</organism>
<sequence precursor="true">MKHIILPALLLATNANAGLIEGYAGTVAAYYGLAGVNIIKADIDRLHKACGVYQQHACTNTDNSRVMVNRALENHPARLLHVLCHEAAHVLQLRDGLPLGEVDANNRAEGCVAYVQGVQP</sequence>
<evidence type="ECO:0000256" key="1">
    <source>
        <dbReference type="SAM" id="SignalP"/>
    </source>
</evidence>
<dbReference type="Proteomes" id="UP000005317">
    <property type="component" value="Unassembled WGS sequence"/>
</dbReference>
<keyword evidence="4" id="KW-1185">Reference proteome</keyword>
<dbReference type="RefSeq" id="WP_002707317.1">
    <property type="nucleotide sequence ID" value="NZ_JH651384.1"/>
</dbReference>
<evidence type="ECO:0000313" key="3">
    <source>
        <dbReference type="EMBL" id="EIJ34711.1"/>
    </source>
</evidence>